<accession>A0ABX7WQP6</accession>
<evidence type="ECO:0000256" key="1">
    <source>
        <dbReference type="SAM" id="SignalP"/>
    </source>
</evidence>
<evidence type="ECO:0000313" key="3">
    <source>
        <dbReference type="Proteomes" id="UP000672039"/>
    </source>
</evidence>
<keyword evidence="1" id="KW-0732">Signal</keyword>
<dbReference type="Proteomes" id="UP000672039">
    <property type="component" value="Chromosome"/>
</dbReference>
<proteinExistence type="predicted"/>
<organism evidence="2 3">
    <name type="scientific">Thiothrix litoralis</name>
    <dbReference type="NCBI Taxonomy" id="2891210"/>
    <lineage>
        <taxon>Bacteria</taxon>
        <taxon>Pseudomonadati</taxon>
        <taxon>Pseudomonadota</taxon>
        <taxon>Gammaproteobacteria</taxon>
        <taxon>Thiotrichales</taxon>
        <taxon>Thiotrichaceae</taxon>
        <taxon>Thiothrix</taxon>
    </lineage>
</organism>
<feature type="signal peptide" evidence="1">
    <location>
        <begin position="1"/>
        <end position="23"/>
    </location>
</feature>
<sequence length="251" mass="26667">MLKCLPVSAGVCVLACVFQLAWADADTPLKSRGIGLTVHSQDQDIQVTGFTVQNPVLAGLLPANTKEVVKVKNKLQSVGVKLDYQVQPNLNVFGEVAQVRGKAIANLSAIPGLGLSDMTFNAKGQLYNVGATVSGKRDRYLGALTYIHTFADTHGDIEGDSVDTLLPTVGVLTDVGLFNLGLIYQKVKVDYAGTVYLPGFGAVSATVNGESAKKLAYRAGYQTLLGKDVYLNASAGFGGRREARLEIGKRF</sequence>
<gene>
    <name evidence="2" type="ORF">J9253_18730</name>
</gene>
<dbReference type="EMBL" id="CP072801">
    <property type="protein sequence ID" value="QTR45994.1"/>
    <property type="molecule type" value="Genomic_DNA"/>
</dbReference>
<feature type="chain" id="PRO_5047506707" description="MetA-pathway of phenol degradation" evidence="1">
    <location>
        <begin position="24"/>
        <end position="251"/>
    </location>
</feature>
<keyword evidence="3" id="KW-1185">Reference proteome</keyword>
<evidence type="ECO:0008006" key="4">
    <source>
        <dbReference type="Google" id="ProtNLM"/>
    </source>
</evidence>
<protein>
    <recommendedName>
        <fullName evidence="4">MetA-pathway of phenol degradation</fullName>
    </recommendedName>
</protein>
<dbReference type="RefSeq" id="WP_210222368.1">
    <property type="nucleotide sequence ID" value="NZ_CP072801.1"/>
</dbReference>
<name>A0ABX7WQP6_9GAMM</name>
<reference evidence="2 3" key="1">
    <citation type="submission" date="2021-04" db="EMBL/GenBank/DDBJ databases">
        <title>Genomics, taxonomy and metabolism of representatives of sulfur bacteria of the genus Thiothrix: Thiothrix fructosivorans QT, Thiothrix unzii A1T and three new species, Thiothrix subterranea sp. nov., Thiothrix litoralis sp. nov. and 'Candidatus Thiothrix anitrata' sp. nov.</title>
        <authorList>
            <person name="Ravin N.V."/>
            <person name="Smolyakov D."/>
            <person name="Rudenko T.S."/>
            <person name="Mardanov A.V."/>
            <person name="Beletsky A.V."/>
            <person name="Markov N.D."/>
            <person name="Fomenkov A.I."/>
            <person name="Roberts R.J."/>
            <person name="Karnachuk O.V."/>
            <person name="Novikov A."/>
            <person name="Grabovich M.Y."/>
        </authorList>
    </citation>
    <scope>NUCLEOTIDE SEQUENCE [LARGE SCALE GENOMIC DNA]</scope>
    <source>
        <strain evidence="2 3">AS</strain>
    </source>
</reference>
<evidence type="ECO:0000313" key="2">
    <source>
        <dbReference type="EMBL" id="QTR45994.1"/>
    </source>
</evidence>